<name>A0A7W6G6R7_9SPHN</name>
<gene>
    <name evidence="1" type="ORF">GGR38_002991</name>
</gene>
<dbReference type="RefSeq" id="WP_183626857.1">
    <property type="nucleotide sequence ID" value="NZ_JACIDX010000011.1"/>
</dbReference>
<protein>
    <recommendedName>
        <fullName evidence="3">CopG family transcriptional regulator</fullName>
    </recommendedName>
</protein>
<dbReference type="AlphaFoldDB" id="A0A7W6G6R7"/>
<accession>A0A7W6G6R7</accession>
<organism evidence="1 2">
    <name type="scientific">Novosphingobium sediminicola</name>
    <dbReference type="NCBI Taxonomy" id="563162"/>
    <lineage>
        <taxon>Bacteria</taxon>
        <taxon>Pseudomonadati</taxon>
        <taxon>Pseudomonadota</taxon>
        <taxon>Alphaproteobacteria</taxon>
        <taxon>Sphingomonadales</taxon>
        <taxon>Sphingomonadaceae</taxon>
        <taxon>Novosphingobium</taxon>
    </lineage>
</organism>
<evidence type="ECO:0000313" key="1">
    <source>
        <dbReference type="EMBL" id="MBB3956034.1"/>
    </source>
</evidence>
<keyword evidence="2" id="KW-1185">Reference proteome</keyword>
<evidence type="ECO:0000313" key="2">
    <source>
        <dbReference type="Proteomes" id="UP000548867"/>
    </source>
</evidence>
<reference evidence="1 2" key="1">
    <citation type="submission" date="2020-08" db="EMBL/GenBank/DDBJ databases">
        <title>Genomic Encyclopedia of Type Strains, Phase IV (KMG-IV): sequencing the most valuable type-strain genomes for metagenomic binning, comparative biology and taxonomic classification.</title>
        <authorList>
            <person name="Goeker M."/>
        </authorList>
    </citation>
    <scope>NUCLEOTIDE SEQUENCE [LARGE SCALE GENOMIC DNA]</scope>
    <source>
        <strain evidence="1 2">DSM 27057</strain>
    </source>
</reference>
<sequence length="99" mass="10833">MTVLSLRIDDALYEALSRLAYGANLPLSVFCRNVLTRAADPQSRYIYSSQDEILATSIQMLAILGTYVGQQSPKALEGGMKEARAMLVERGMMSEEGGE</sequence>
<dbReference type="Proteomes" id="UP000548867">
    <property type="component" value="Unassembled WGS sequence"/>
</dbReference>
<dbReference type="EMBL" id="JACIDX010000011">
    <property type="protein sequence ID" value="MBB3956034.1"/>
    <property type="molecule type" value="Genomic_DNA"/>
</dbReference>
<comment type="caution">
    <text evidence="1">The sequence shown here is derived from an EMBL/GenBank/DDBJ whole genome shotgun (WGS) entry which is preliminary data.</text>
</comment>
<proteinExistence type="predicted"/>
<evidence type="ECO:0008006" key="3">
    <source>
        <dbReference type="Google" id="ProtNLM"/>
    </source>
</evidence>